<sequence length="599" mass="67924">MQLPTGFTAIKDATSVGDAVNLIGVLVSYNGPRSSKGSDHALDFTIQDDFSSGSVGGQSSISGRMFKPPNKFPKISGPGDVVIVRRVKLSEWMGRMECLGAKYDSTMTVFPSSMIPVPDLSHAFQAGSQKLPCDSTPMAPSPTIPEQMAVISLKHASSGSKQQVQQHAATAVSKSRTARRDTLIKDLRFDVFADIRAYVVNVYRYPMGGQVDLKVTDYTENEHMFYYADPETEDGLVADRSWKGPYGYLTLSVTLYEENANWAQENILPGDYVYIRNMRPKLSARNKLEGVVHQDRVHTSQVDIRRLQSAPDIAEIDKRREEYERKRGSKTAFEKLRSEPKKLSAKASHSKRAAKRERLRAEKEAELEELAKQAQEWELSRTGVNPNVRSAHVDMKTSTVSEIIQNTHLRMRTPEKYNEYRVPFVNCRYRSRVRVVDVFPPELDQFAHSLNDPNWTKHPRSNATNSTGSKERWEWGFVLLLEDAQAPRDGTSEKLRVVVNNSSAQYLLRMNAQDLKKHPKALKQLERKLFILWGNMMELKTELRAKGSDLPLPRGDNRLQNKPFDTCIEEYGCEVPVTPEHPFGYQRMHKLALTTINMD</sequence>
<evidence type="ECO:0000256" key="2">
    <source>
        <dbReference type="ARBA" id="ARBA00004574"/>
    </source>
</evidence>
<keyword evidence="7" id="KW-0238">DNA-binding</keyword>
<dbReference type="InterPro" id="IPR011564">
    <property type="entry name" value="Telomer_end-bd_POT1/Cdc13"/>
</dbReference>
<dbReference type="Pfam" id="PF02765">
    <property type="entry name" value="POT1"/>
    <property type="match status" value="1"/>
</dbReference>
<feature type="compositionally biased region" description="Basic and acidic residues" evidence="9">
    <location>
        <begin position="319"/>
        <end position="342"/>
    </location>
</feature>
<dbReference type="InterPro" id="IPR028389">
    <property type="entry name" value="POT1"/>
</dbReference>
<dbReference type="eggNOG" id="KOG4757">
    <property type="taxonomic scope" value="Eukaryota"/>
</dbReference>
<dbReference type="InterPro" id="IPR032042">
    <property type="entry name" value="POT1PC"/>
</dbReference>
<accession>R0K2L3</accession>
<keyword evidence="6" id="KW-0779">Telomere</keyword>
<dbReference type="GO" id="GO:0098505">
    <property type="term" value="F:G-rich strand telomeric DNA binding"/>
    <property type="evidence" value="ECO:0007669"/>
    <property type="project" value="TreeGrafter"/>
</dbReference>
<name>R0K2L3_EXST2</name>
<organism evidence="11 12">
    <name type="scientific">Exserohilum turcicum (strain 28A)</name>
    <name type="common">Northern leaf blight fungus</name>
    <name type="synonym">Setosphaeria turcica</name>
    <dbReference type="NCBI Taxonomy" id="671987"/>
    <lineage>
        <taxon>Eukaryota</taxon>
        <taxon>Fungi</taxon>
        <taxon>Dikarya</taxon>
        <taxon>Ascomycota</taxon>
        <taxon>Pezizomycotina</taxon>
        <taxon>Dothideomycetes</taxon>
        <taxon>Pleosporomycetidae</taxon>
        <taxon>Pleosporales</taxon>
        <taxon>Pleosporineae</taxon>
        <taxon>Pleosporaceae</taxon>
        <taxon>Exserohilum</taxon>
    </lineage>
</organism>
<reference evidence="11 12" key="1">
    <citation type="journal article" date="2012" name="PLoS Pathog.">
        <title>Diverse lifestyles and strategies of plant pathogenesis encoded in the genomes of eighteen Dothideomycetes fungi.</title>
        <authorList>
            <person name="Ohm R.A."/>
            <person name="Feau N."/>
            <person name="Henrissat B."/>
            <person name="Schoch C.L."/>
            <person name="Horwitz B.A."/>
            <person name="Barry K.W."/>
            <person name="Condon B.J."/>
            <person name="Copeland A.C."/>
            <person name="Dhillon B."/>
            <person name="Glaser F."/>
            <person name="Hesse C.N."/>
            <person name="Kosti I."/>
            <person name="LaButti K."/>
            <person name="Lindquist E.A."/>
            <person name="Lucas S."/>
            <person name="Salamov A.A."/>
            <person name="Bradshaw R.E."/>
            <person name="Ciuffetti L."/>
            <person name="Hamelin R.C."/>
            <person name="Kema G.H.J."/>
            <person name="Lawrence C."/>
            <person name="Scott J.A."/>
            <person name="Spatafora J.W."/>
            <person name="Turgeon B.G."/>
            <person name="de Wit P.J.G.M."/>
            <person name="Zhong S."/>
            <person name="Goodwin S.B."/>
            <person name="Grigoriev I.V."/>
        </authorList>
    </citation>
    <scope>NUCLEOTIDE SEQUENCE [LARGE SCALE GENOMIC DNA]</scope>
    <source>
        <strain evidence="12">28A</strain>
    </source>
</reference>
<dbReference type="PANTHER" id="PTHR14513">
    <property type="entry name" value="PROTECTION OF TELOMERES 1"/>
    <property type="match status" value="1"/>
</dbReference>
<proteinExistence type="inferred from homology"/>
<evidence type="ECO:0000256" key="9">
    <source>
        <dbReference type="SAM" id="MobiDB-lite"/>
    </source>
</evidence>
<keyword evidence="8" id="KW-0539">Nucleus</keyword>
<evidence type="ECO:0000256" key="5">
    <source>
        <dbReference type="ARBA" id="ARBA00022454"/>
    </source>
</evidence>
<dbReference type="Proteomes" id="UP000016935">
    <property type="component" value="Unassembled WGS sequence"/>
</dbReference>
<feature type="region of interest" description="Disordered" evidence="9">
    <location>
        <begin position="319"/>
        <end position="359"/>
    </location>
</feature>
<dbReference type="Gene3D" id="2.40.50.140">
    <property type="entry name" value="Nucleic acid-binding proteins"/>
    <property type="match status" value="2"/>
</dbReference>
<reference evidence="11 12" key="2">
    <citation type="journal article" date="2013" name="PLoS Genet.">
        <title>Comparative genome structure, secondary metabolite, and effector coding capacity across Cochliobolus pathogens.</title>
        <authorList>
            <person name="Condon B.J."/>
            <person name="Leng Y."/>
            <person name="Wu D."/>
            <person name="Bushley K.E."/>
            <person name="Ohm R.A."/>
            <person name="Otillar R."/>
            <person name="Martin J."/>
            <person name="Schackwitz W."/>
            <person name="Grimwood J."/>
            <person name="MohdZainudin N."/>
            <person name="Xue C."/>
            <person name="Wang R."/>
            <person name="Manning V.A."/>
            <person name="Dhillon B."/>
            <person name="Tu Z.J."/>
            <person name="Steffenson B.J."/>
            <person name="Salamov A."/>
            <person name="Sun H."/>
            <person name="Lowry S."/>
            <person name="LaButti K."/>
            <person name="Han J."/>
            <person name="Copeland A."/>
            <person name="Lindquist E."/>
            <person name="Barry K."/>
            <person name="Schmutz J."/>
            <person name="Baker S.E."/>
            <person name="Ciuffetti L.M."/>
            <person name="Grigoriev I.V."/>
            <person name="Zhong S."/>
            <person name="Turgeon B.G."/>
        </authorList>
    </citation>
    <scope>NUCLEOTIDE SEQUENCE [LARGE SCALE GENOMIC DNA]</scope>
    <source>
        <strain evidence="12">28A</strain>
    </source>
</reference>
<comment type="similarity">
    <text evidence="3">Belongs to the telombin family.</text>
</comment>
<keyword evidence="5" id="KW-0158">Chromosome</keyword>
<dbReference type="OrthoDB" id="2186770at2759"/>
<dbReference type="EMBL" id="KB908592">
    <property type="protein sequence ID" value="EOA87378.1"/>
    <property type="molecule type" value="Genomic_DNA"/>
</dbReference>
<dbReference type="GO" id="GO:0032210">
    <property type="term" value="P:regulation of telomere maintenance via telomerase"/>
    <property type="evidence" value="ECO:0007669"/>
    <property type="project" value="TreeGrafter"/>
</dbReference>
<dbReference type="GeneID" id="19398738"/>
<evidence type="ECO:0000256" key="6">
    <source>
        <dbReference type="ARBA" id="ARBA00022895"/>
    </source>
</evidence>
<dbReference type="HOGENOM" id="CLU_016663_1_0_1"/>
<dbReference type="AlphaFoldDB" id="R0K2L3"/>
<keyword evidence="12" id="KW-1185">Reference proteome</keyword>
<dbReference type="GO" id="GO:0010521">
    <property type="term" value="F:telomerase inhibitor activity"/>
    <property type="evidence" value="ECO:0007669"/>
    <property type="project" value="TreeGrafter"/>
</dbReference>
<gene>
    <name evidence="11" type="ORF">SETTUDRAFT_163338</name>
</gene>
<comment type="subcellular location">
    <subcellularLocation>
        <location evidence="2">Chromosome</location>
        <location evidence="2">Telomere</location>
    </subcellularLocation>
    <subcellularLocation>
        <location evidence="1">Nucleus</location>
    </subcellularLocation>
</comment>
<evidence type="ECO:0000256" key="1">
    <source>
        <dbReference type="ARBA" id="ARBA00004123"/>
    </source>
</evidence>
<evidence type="ECO:0000313" key="12">
    <source>
        <dbReference type="Proteomes" id="UP000016935"/>
    </source>
</evidence>
<dbReference type="Pfam" id="PF16686">
    <property type="entry name" value="POT1PC"/>
    <property type="match status" value="1"/>
</dbReference>
<dbReference type="GO" id="GO:0016233">
    <property type="term" value="P:telomere capping"/>
    <property type="evidence" value="ECO:0007669"/>
    <property type="project" value="TreeGrafter"/>
</dbReference>
<dbReference type="PANTHER" id="PTHR14513:SF0">
    <property type="entry name" value="PROTECTION OF TELOMERES PROTEIN 1"/>
    <property type="match status" value="1"/>
</dbReference>
<evidence type="ECO:0000256" key="8">
    <source>
        <dbReference type="ARBA" id="ARBA00023242"/>
    </source>
</evidence>
<evidence type="ECO:0000256" key="7">
    <source>
        <dbReference type="ARBA" id="ARBA00023125"/>
    </source>
</evidence>
<protein>
    <recommendedName>
        <fullName evidence="4">Protection of telomeres protein 1</fullName>
    </recommendedName>
</protein>
<feature type="domain" description="Telomeric single stranded DNA binding POT1/Cdc13" evidence="10">
    <location>
        <begin position="7"/>
        <end position="158"/>
    </location>
</feature>
<dbReference type="STRING" id="671987.R0K2L3"/>
<dbReference type="GO" id="GO:0000783">
    <property type="term" value="C:nuclear telomere cap complex"/>
    <property type="evidence" value="ECO:0007669"/>
    <property type="project" value="TreeGrafter"/>
</dbReference>
<dbReference type="FunFam" id="2.40.50.140:FF:000303">
    <property type="entry name" value="Protection of telomeres protein 1"/>
    <property type="match status" value="1"/>
</dbReference>
<dbReference type="SUPFAM" id="SSF50249">
    <property type="entry name" value="Nucleic acid-binding proteins"/>
    <property type="match status" value="2"/>
</dbReference>
<evidence type="ECO:0000259" key="10">
    <source>
        <dbReference type="SMART" id="SM00976"/>
    </source>
</evidence>
<dbReference type="SMART" id="SM00976">
    <property type="entry name" value="Telo_bind"/>
    <property type="match status" value="1"/>
</dbReference>
<feature type="compositionally biased region" description="Basic residues" evidence="9">
    <location>
        <begin position="348"/>
        <end position="358"/>
    </location>
</feature>
<dbReference type="InterPro" id="IPR012340">
    <property type="entry name" value="NA-bd_OB-fold"/>
</dbReference>
<evidence type="ECO:0000256" key="4">
    <source>
        <dbReference type="ARBA" id="ARBA00015253"/>
    </source>
</evidence>
<evidence type="ECO:0000313" key="11">
    <source>
        <dbReference type="EMBL" id="EOA87378.1"/>
    </source>
</evidence>
<evidence type="ECO:0000256" key="3">
    <source>
        <dbReference type="ARBA" id="ARBA00008442"/>
    </source>
</evidence>
<dbReference type="RefSeq" id="XP_008025802.1">
    <property type="nucleotide sequence ID" value="XM_008027611.1"/>
</dbReference>